<organism evidence="3 4">
    <name type="scientific">Methanoplanus limicola DSM 2279</name>
    <dbReference type="NCBI Taxonomy" id="937775"/>
    <lineage>
        <taxon>Archaea</taxon>
        <taxon>Methanobacteriati</taxon>
        <taxon>Methanobacteriota</taxon>
        <taxon>Stenosarchaea group</taxon>
        <taxon>Methanomicrobia</taxon>
        <taxon>Methanomicrobiales</taxon>
        <taxon>Methanomicrobiaceae</taxon>
        <taxon>Methanoplanus</taxon>
    </lineage>
</organism>
<dbReference type="Pfam" id="PF00801">
    <property type="entry name" value="PKD"/>
    <property type="match status" value="1"/>
</dbReference>
<dbReference type="InterPro" id="IPR013783">
    <property type="entry name" value="Ig-like_fold"/>
</dbReference>
<dbReference type="CDD" id="cd00146">
    <property type="entry name" value="PKD"/>
    <property type="match status" value="3"/>
</dbReference>
<dbReference type="Gene3D" id="2.120.10.30">
    <property type="entry name" value="TolB, C-terminal domain"/>
    <property type="match status" value="1"/>
</dbReference>
<dbReference type="OrthoDB" id="103676at2157"/>
<dbReference type="InParanoid" id="H1Z318"/>
<dbReference type="EMBL" id="CM001436">
    <property type="protein sequence ID" value="EHQ35558.1"/>
    <property type="molecule type" value="Genomic_DNA"/>
</dbReference>
<evidence type="ECO:0000259" key="2">
    <source>
        <dbReference type="PROSITE" id="PS50093"/>
    </source>
</evidence>
<feature type="domain" description="PKD" evidence="2">
    <location>
        <begin position="530"/>
        <end position="592"/>
    </location>
</feature>
<evidence type="ECO:0000313" key="4">
    <source>
        <dbReference type="Proteomes" id="UP000005741"/>
    </source>
</evidence>
<reference evidence="3 4" key="1">
    <citation type="submission" date="2011-10" db="EMBL/GenBank/DDBJ databases">
        <title>The Improved High-Quality Draft genome of Methanoplanus limicola DSM 2279.</title>
        <authorList>
            <consortium name="US DOE Joint Genome Institute (JGI-PGF)"/>
            <person name="Lucas S."/>
            <person name="Copeland A."/>
            <person name="Lapidus A."/>
            <person name="Glavina del Rio T."/>
            <person name="Dalin E."/>
            <person name="Tice H."/>
            <person name="Bruce D."/>
            <person name="Goodwin L."/>
            <person name="Pitluck S."/>
            <person name="Peters L."/>
            <person name="Mikhailova N."/>
            <person name="Lu M."/>
            <person name="Kyrpides N."/>
            <person name="Mavromatis K."/>
            <person name="Ivanova N."/>
            <person name="Markowitz V."/>
            <person name="Cheng J.-F."/>
            <person name="Hugenholtz P."/>
            <person name="Woyke T."/>
            <person name="Wu D."/>
            <person name="Wirth R."/>
            <person name="Brambilla E.-M."/>
            <person name="Klenk H.-P."/>
            <person name="Eisen J.A."/>
        </authorList>
    </citation>
    <scope>NUCLEOTIDE SEQUENCE [LARGE SCALE GENOMIC DNA]</scope>
    <source>
        <strain evidence="3 4">DSM 2279</strain>
    </source>
</reference>
<dbReference type="Proteomes" id="UP000005741">
    <property type="component" value="Chromosome"/>
</dbReference>
<keyword evidence="1" id="KW-0812">Transmembrane</keyword>
<keyword evidence="1" id="KW-1133">Transmembrane helix</keyword>
<sequence>MRTGKTVCNSYTFQDNERASGLKAFMIIFIITAIIPAVLISGASAIEFTYSGELSEISCGSSPVLNYDIEGDYIAFTESDSGINRLRLYDFNEESFTNITESRYSDFRPEISGGNIAFQNKTLKGPGQIFVYDIPDGTAKAADPHPSAQGDAEISGNILVWLDGRLNGYTNIFIKNSPDEAGIPFRVSGTSDKHSPKTDGDYVYWTEAGELHRKSIITGDDSILIRDFPDSFEVYGGKIVFNGRGEKEGFAVMYDTAGGETTVLGSGAGLCRNPDISENYIVYECYEGSGTAIWLYDLRTENAGVLAEPKTGVSDPKVSGNRIVWREKDGSSNCIVICRLDTETLPLAGFEAEPLSGSAPLEVEFTGRAIVSASSGTVYLWDFGDGEYSESSSPVHTYSEPGIYDVSFTVENEFGSFTADKKNIISVEEVPQPDFSAFNRNGAAPLNVQFRDMSSGKISARVWDFGDGSRSYNKNPVHVYSEPGAYSVNLTVSNEFGEVSENKTGYITAENTVYADFSYDYPEENNSERLTLRFTDESDGYTDSWLWYFGDGEYSDEQNPLHTFDEPGVYDITLEAGNEFASDIRTKMFVSVGETGDEIAAIYVTPASAGMKTGEDMMFKAVATDVKGRFLTIEPEWSVSDSRRGKISADGLFTAISPGSLRVIAGYQNITGYAGVLISESGNDNMGEELTGLPEVPEAEKIQDFITGTSNPANRFKDLF</sequence>
<keyword evidence="4" id="KW-1185">Reference proteome</keyword>
<dbReference type="Gene3D" id="2.60.40.10">
    <property type="entry name" value="Immunoglobulins"/>
    <property type="match status" value="3"/>
</dbReference>
<evidence type="ECO:0000313" key="3">
    <source>
        <dbReference type="EMBL" id="EHQ35558.1"/>
    </source>
</evidence>
<feature type="domain" description="PKD" evidence="2">
    <location>
        <begin position="431"/>
        <end position="514"/>
    </location>
</feature>
<protein>
    <submittedName>
        <fullName evidence="3">PKD domain containing protein</fullName>
    </submittedName>
</protein>
<gene>
    <name evidence="3" type="ORF">Metlim_1455</name>
</gene>
<feature type="transmembrane region" description="Helical" evidence="1">
    <location>
        <begin position="21"/>
        <end position="46"/>
    </location>
</feature>
<dbReference type="RefSeq" id="WP_004077313.1">
    <property type="nucleotide sequence ID" value="NZ_CM001436.1"/>
</dbReference>
<dbReference type="PANTHER" id="PTHR36842:SF1">
    <property type="entry name" value="PROTEIN TOLB"/>
    <property type="match status" value="1"/>
</dbReference>
<evidence type="ECO:0000256" key="1">
    <source>
        <dbReference type="SAM" id="Phobius"/>
    </source>
</evidence>
<dbReference type="InterPro" id="IPR011042">
    <property type="entry name" value="6-blade_b-propeller_TolB-like"/>
</dbReference>
<accession>H1Z318</accession>
<dbReference type="InterPro" id="IPR000601">
    <property type="entry name" value="PKD_dom"/>
</dbReference>
<dbReference type="SUPFAM" id="SSF69304">
    <property type="entry name" value="Tricorn protease N-terminal domain"/>
    <property type="match status" value="1"/>
</dbReference>
<proteinExistence type="predicted"/>
<dbReference type="SMART" id="SM00089">
    <property type="entry name" value="PKD"/>
    <property type="match status" value="3"/>
</dbReference>
<dbReference type="PANTHER" id="PTHR36842">
    <property type="entry name" value="PROTEIN TOLB HOMOLOG"/>
    <property type="match status" value="1"/>
</dbReference>
<dbReference type="Gene3D" id="2.60.40.1080">
    <property type="match status" value="1"/>
</dbReference>
<dbReference type="PROSITE" id="PS50093">
    <property type="entry name" value="PKD"/>
    <property type="match status" value="3"/>
</dbReference>
<dbReference type="FunFam" id="2.60.40.10:FF:000270">
    <property type="entry name" value="Cell surface protein"/>
    <property type="match status" value="1"/>
</dbReference>
<dbReference type="InterPro" id="IPR022409">
    <property type="entry name" value="PKD/Chitinase_dom"/>
</dbReference>
<dbReference type="Pfam" id="PF18911">
    <property type="entry name" value="PKD_4"/>
    <property type="match status" value="2"/>
</dbReference>
<keyword evidence="1" id="KW-0472">Membrane</keyword>
<name>H1Z318_9EURY</name>
<dbReference type="HOGENOM" id="CLU_383873_0_0_2"/>
<dbReference type="InterPro" id="IPR035986">
    <property type="entry name" value="PKD_dom_sf"/>
</dbReference>
<dbReference type="AlphaFoldDB" id="H1Z318"/>
<dbReference type="SUPFAM" id="SSF49299">
    <property type="entry name" value="PKD domain"/>
    <property type="match status" value="3"/>
</dbReference>
<feature type="domain" description="PKD" evidence="2">
    <location>
        <begin position="346"/>
        <end position="432"/>
    </location>
</feature>
<dbReference type="STRING" id="937775.Metlim_1455"/>